<gene>
    <name evidence="1" type="ORF">SAMN02745244_02890</name>
</gene>
<dbReference type="AlphaFoldDB" id="A0A1M6KQX1"/>
<dbReference type="EMBL" id="FQZG01000062">
    <property type="protein sequence ID" value="SHJ61306.1"/>
    <property type="molecule type" value="Genomic_DNA"/>
</dbReference>
<dbReference type="Proteomes" id="UP000184512">
    <property type="component" value="Unassembled WGS sequence"/>
</dbReference>
<sequence length="393" mass="41305">MTDETLSPQDQQLLTVLKRGAADLWLVDGVEAGFDEEQARAVLASPTLMETLAEIGGDIEAGPGFVQAAIEQSERGRLNRRLLRQATRSRRSPGGARTPARYELGVWLKETPPGTGDPANPFDEALLDLELGALAWENARALASTDAARVALDGAGPTLLGLAVRIDGWTGWRRELADEVLLTACRAFVATHPDAQETPAVGRVIAALEVGGSAADAVDDGLVPVRASGRDAFALAAGGEGSEDVVLAGSVLIDPDQIEPRSVAPGWDGLWEVTEGAEVGLRIRVAVGDTPVEALTAHVTLDAVQFTVELAREDVAYDGGIVLDDVPGAVRVEATALDGEPSAASDDEIREQQEAIARVLEGRRAAYDGGAVNPLPLANRPFLCELVAWDPGL</sequence>
<dbReference type="RefSeq" id="WP_073189547.1">
    <property type="nucleotide sequence ID" value="NZ_FQZG01000062.1"/>
</dbReference>
<protein>
    <submittedName>
        <fullName evidence="1">Uncharacterized protein</fullName>
    </submittedName>
</protein>
<accession>A0A1M6KQX1</accession>
<dbReference type="STRING" id="1123357.SAMN02745244_02890"/>
<name>A0A1M6KQX1_9ACTN</name>
<keyword evidence="2" id="KW-1185">Reference proteome</keyword>
<dbReference type="OrthoDB" id="2987348at2"/>
<evidence type="ECO:0000313" key="2">
    <source>
        <dbReference type="Proteomes" id="UP000184512"/>
    </source>
</evidence>
<proteinExistence type="predicted"/>
<organism evidence="1 2">
    <name type="scientific">Tessaracoccus bendigoensis DSM 12906</name>
    <dbReference type="NCBI Taxonomy" id="1123357"/>
    <lineage>
        <taxon>Bacteria</taxon>
        <taxon>Bacillati</taxon>
        <taxon>Actinomycetota</taxon>
        <taxon>Actinomycetes</taxon>
        <taxon>Propionibacteriales</taxon>
        <taxon>Propionibacteriaceae</taxon>
        <taxon>Tessaracoccus</taxon>
    </lineage>
</organism>
<evidence type="ECO:0000313" key="1">
    <source>
        <dbReference type="EMBL" id="SHJ61306.1"/>
    </source>
</evidence>
<reference evidence="1 2" key="1">
    <citation type="submission" date="2016-11" db="EMBL/GenBank/DDBJ databases">
        <authorList>
            <person name="Jaros S."/>
            <person name="Januszkiewicz K."/>
            <person name="Wedrychowicz H."/>
        </authorList>
    </citation>
    <scope>NUCLEOTIDE SEQUENCE [LARGE SCALE GENOMIC DNA]</scope>
    <source>
        <strain evidence="1 2">DSM 12906</strain>
    </source>
</reference>